<dbReference type="Proteomes" id="UP001497392">
    <property type="component" value="Unassembled WGS sequence"/>
</dbReference>
<keyword evidence="2" id="KW-1185">Reference proteome</keyword>
<organism evidence="1 2">
    <name type="scientific">Coccomyxa viridis</name>
    <dbReference type="NCBI Taxonomy" id="1274662"/>
    <lineage>
        <taxon>Eukaryota</taxon>
        <taxon>Viridiplantae</taxon>
        <taxon>Chlorophyta</taxon>
        <taxon>core chlorophytes</taxon>
        <taxon>Trebouxiophyceae</taxon>
        <taxon>Trebouxiophyceae incertae sedis</taxon>
        <taxon>Coccomyxaceae</taxon>
        <taxon>Coccomyxa</taxon>
    </lineage>
</organism>
<sequence length="186" mass="20136">MDSMAAGTPDSNCMPIPTLAELYNDPNSSAAPWVPGERKLSDQRVHQLMVLMRADAEAQGLINLFARVHELDVVRALKTKCKEAERSLTSGTFSEEKLWRAIPPVVDSLTAALDASNSTAPNTRLRDVICDGDSDEEELQEHYTAMIEMQYAASAEACAEQILGCIKHVKAVSRLALAQAANAPGP</sequence>
<protein>
    <submittedName>
        <fullName evidence="1">G11265 protein</fullName>
    </submittedName>
</protein>
<evidence type="ECO:0000313" key="1">
    <source>
        <dbReference type="EMBL" id="CAL5228183.1"/>
    </source>
</evidence>
<accession>A0ABP1GBY6</accession>
<evidence type="ECO:0000313" key="2">
    <source>
        <dbReference type="Proteomes" id="UP001497392"/>
    </source>
</evidence>
<proteinExistence type="predicted"/>
<comment type="caution">
    <text evidence="1">The sequence shown here is derived from an EMBL/GenBank/DDBJ whole genome shotgun (WGS) entry which is preliminary data.</text>
</comment>
<dbReference type="EMBL" id="CAXHTA020000018">
    <property type="protein sequence ID" value="CAL5228183.1"/>
    <property type="molecule type" value="Genomic_DNA"/>
</dbReference>
<gene>
    <name evidence="1" type="primary">g11265</name>
    <name evidence="1" type="ORF">VP750_LOCUS10089</name>
</gene>
<name>A0ABP1GBY6_9CHLO</name>
<reference evidence="1 2" key="1">
    <citation type="submission" date="2024-06" db="EMBL/GenBank/DDBJ databases">
        <authorList>
            <person name="Kraege A."/>
            <person name="Thomma B."/>
        </authorList>
    </citation>
    <scope>NUCLEOTIDE SEQUENCE [LARGE SCALE GENOMIC DNA]</scope>
</reference>